<reference evidence="3" key="1">
    <citation type="submission" date="2022-10" db="EMBL/GenBank/DDBJ databases">
        <title>Genome assembly of Pristionchus species.</title>
        <authorList>
            <person name="Yoshida K."/>
            <person name="Sommer R.J."/>
        </authorList>
    </citation>
    <scope>NUCLEOTIDE SEQUENCE [LARGE SCALE GENOMIC DNA]</scope>
    <source>
        <strain evidence="3">RS5460</strain>
    </source>
</reference>
<gene>
    <name evidence="2" type="ORF">PMAYCL1PPCAC_01670</name>
</gene>
<feature type="transmembrane region" description="Helical" evidence="1">
    <location>
        <begin position="51"/>
        <end position="76"/>
    </location>
</feature>
<keyword evidence="1" id="KW-0472">Membrane</keyword>
<evidence type="ECO:0000256" key="1">
    <source>
        <dbReference type="SAM" id="Phobius"/>
    </source>
</evidence>
<keyword evidence="1" id="KW-0812">Transmembrane</keyword>
<accession>A0AAN5C5L7</accession>
<protein>
    <submittedName>
        <fullName evidence="2">Uncharacterized protein</fullName>
    </submittedName>
</protein>
<feature type="non-terminal residue" evidence="2">
    <location>
        <position position="83"/>
    </location>
</feature>
<organism evidence="2 3">
    <name type="scientific">Pristionchus mayeri</name>
    <dbReference type="NCBI Taxonomy" id="1317129"/>
    <lineage>
        <taxon>Eukaryota</taxon>
        <taxon>Metazoa</taxon>
        <taxon>Ecdysozoa</taxon>
        <taxon>Nematoda</taxon>
        <taxon>Chromadorea</taxon>
        <taxon>Rhabditida</taxon>
        <taxon>Rhabditina</taxon>
        <taxon>Diplogasteromorpha</taxon>
        <taxon>Diplogasteroidea</taxon>
        <taxon>Neodiplogasteridae</taxon>
        <taxon>Pristionchus</taxon>
    </lineage>
</organism>
<keyword evidence="3" id="KW-1185">Reference proteome</keyword>
<dbReference type="Proteomes" id="UP001328107">
    <property type="component" value="Unassembled WGS sequence"/>
</dbReference>
<feature type="non-terminal residue" evidence="2">
    <location>
        <position position="1"/>
    </location>
</feature>
<sequence length="83" mass="9639">ESQPSKESEDSAFSSATSLYAVFLIVFLLIEETSLMSPSESAQEFKISSVFAFYMYTVGIGFFIYVHFFVIHTAWINRVLYWW</sequence>
<proteinExistence type="predicted"/>
<evidence type="ECO:0000313" key="2">
    <source>
        <dbReference type="EMBL" id="GMR31475.1"/>
    </source>
</evidence>
<dbReference type="AlphaFoldDB" id="A0AAN5C5L7"/>
<dbReference type="EMBL" id="BTRK01000001">
    <property type="protein sequence ID" value="GMR31475.1"/>
    <property type="molecule type" value="Genomic_DNA"/>
</dbReference>
<comment type="caution">
    <text evidence="2">The sequence shown here is derived from an EMBL/GenBank/DDBJ whole genome shotgun (WGS) entry which is preliminary data.</text>
</comment>
<keyword evidence="1" id="KW-1133">Transmembrane helix</keyword>
<name>A0AAN5C5L7_9BILA</name>
<feature type="transmembrane region" description="Helical" evidence="1">
    <location>
        <begin position="12"/>
        <end position="30"/>
    </location>
</feature>
<evidence type="ECO:0000313" key="3">
    <source>
        <dbReference type="Proteomes" id="UP001328107"/>
    </source>
</evidence>